<organism evidence="2 3">
    <name type="scientific">Enhygromyxa salina</name>
    <dbReference type="NCBI Taxonomy" id="215803"/>
    <lineage>
        <taxon>Bacteria</taxon>
        <taxon>Pseudomonadati</taxon>
        <taxon>Myxococcota</taxon>
        <taxon>Polyangia</taxon>
        <taxon>Nannocystales</taxon>
        <taxon>Nannocystaceae</taxon>
        <taxon>Enhygromyxa</taxon>
    </lineage>
</organism>
<accession>A0A2S9YTZ7</accession>
<protein>
    <submittedName>
        <fullName evidence="2">Uncharacterized protein</fullName>
    </submittedName>
</protein>
<evidence type="ECO:0000313" key="3">
    <source>
        <dbReference type="Proteomes" id="UP000238823"/>
    </source>
</evidence>
<proteinExistence type="predicted"/>
<evidence type="ECO:0000256" key="1">
    <source>
        <dbReference type="SAM" id="MobiDB-lite"/>
    </source>
</evidence>
<feature type="region of interest" description="Disordered" evidence="1">
    <location>
        <begin position="1"/>
        <end position="25"/>
    </location>
</feature>
<name>A0A2S9YTZ7_9BACT</name>
<evidence type="ECO:0000313" key="2">
    <source>
        <dbReference type="EMBL" id="PRQ08550.1"/>
    </source>
</evidence>
<dbReference type="Proteomes" id="UP000238823">
    <property type="component" value="Unassembled WGS sequence"/>
</dbReference>
<comment type="caution">
    <text evidence="2">The sequence shown here is derived from an EMBL/GenBank/DDBJ whole genome shotgun (WGS) entry which is preliminary data.</text>
</comment>
<sequence length="606" mass="65130">MALLGALGCRRAPPQPEPQTETGRATVVEAPTSDEALSGYLDGAVIDASYDTITLARLLRSLPRPSPTPSPLVSVFGGLVDHFSARGDARLDAIGLQQDARIRLSIRPLDGRAAAVRKLLGELESDGAPAPELVTQLSSQGRTLGVHLRASLPTSDRARLLRVLERLTIGDDDVGDWAQACETLDRVALCSGRPRLLVWARSEGEDRLRVDGIYLFYAGAEPADLARAIERADTWPTAAAAPEYPNDPVEHDRAPIQVLVHAGPTLALLEAEALADAVVRAGADTLDYHEYLDLERALKDSYPQARVFEGVGMNMDYADDRLSIDVRWIAAERPPAPLPELFAPIIERGALPVTHGDCEAAQACVRIGGLSMVTRFAPLADGPFADTVGAARVLRHAGDRGLVMLGLCSWPNLLGTAGVMAQSSEGMIGRAQSALLNDSYGLGLMLLELGDDPSASVGERWVGYLRAGPGVLTAIRPVLTLAGSSPEAVELPGVEASVERGLYEEVAVYLVDEAARRGGHGAWMIAADADERVGWLLETPRDDPSEHEIEPLWLLRVAALGPLAAREDVPYADDPPVRKWLDRRSLELRGRFTPSGPQLELQLESR</sequence>
<reference evidence="2 3" key="1">
    <citation type="submission" date="2018-03" db="EMBL/GenBank/DDBJ databases">
        <title>Draft Genome Sequences of the Obligatory Marine Myxobacteria Enhygromyxa salina SWB007.</title>
        <authorList>
            <person name="Poehlein A."/>
            <person name="Moghaddam J.A."/>
            <person name="Harms H."/>
            <person name="Alanjari M."/>
            <person name="Koenig G.M."/>
            <person name="Daniel R."/>
            <person name="Schaeberle T.F."/>
        </authorList>
    </citation>
    <scope>NUCLEOTIDE SEQUENCE [LARGE SCALE GENOMIC DNA]</scope>
    <source>
        <strain evidence="2 3">SWB007</strain>
    </source>
</reference>
<gene>
    <name evidence="2" type="ORF">ENSA7_18360</name>
</gene>
<dbReference type="AlphaFoldDB" id="A0A2S9YTZ7"/>
<dbReference type="EMBL" id="PVNL01000041">
    <property type="protein sequence ID" value="PRQ08550.1"/>
    <property type="molecule type" value="Genomic_DNA"/>
</dbReference>